<feature type="region of interest" description="Disordered" evidence="1">
    <location>
        <begin position="106"/>
        <end position="148"/>
    </location>
</feature>
<name>A0A6A6RA60_9PEZI</name>
<keyword evidence="3" id="KW-1185">Reference proteome</keyword>
<evidence type="ECO:0008006" key="4">
    <source>
        <dbReference type="Google" id="ProtNLM"/>
    </source>
</evidence>
<feature type="compositionally biased region" description="Basic and acidic residues" evidence="1">
    <location>
        <begin position="138"/>
        <end position="148"/>
    </location>
</feature>
<evidence type="ECO:0000313" key="3">
    <source>
        <dbReference type="Proteomes" id="UP000799750"/>
    </source>
</evidence>
<reference evidence="2" key="1">
    <citation type="journal article" date="2020" name="Stud. Mycol.">
        <title>101 Dothideomycetes genomes: a test case for predicting lifestyles and emergence of pathogens.</title>
        <authorList>
            <person name="Haridas S."/>
            <person name="Albert R."/>
            <person name="Binder M."/>
            <person name="Bloem J."/>
            <person name="Labutti K."/>
            <person name="Salamov A."/>
            <person name="Andreopoulos B."/>
            <person name="Baker S."/>
            <person name="Barry K."/>
            <person name="Bills G."/>
            <person name="Bluhm B."/>
            <person name="Cannon C."/>
            <person name="Castanera R."/>
            <person name="Culley D."/>
            <person name="Daum C."/>
            <person name="Ezra D."/>
            <person name="Gonzalez J."/>
            <person name="Henrissat B."/>
            <person name="Kuo A."/>
            <person name="Liang C."/>
            <person name="Lipzen A."/>
            <person name="Lutzoni F."/>
            <person name="Magnuson J."/>
            <person name="Mondo S."/>
            <person name="Nolan M."/>
            <person name="Ohm R."/>
            <person name="Pangilinan J."/>
            <person name="Park H.-J."/>
            <person name="Ramirez L."/>
            <person name="Alfaro M."/>
            <person name="Sun H."/>
            <person name="Tritt A."/>
            <person name="Yoshinaga Y."/>
            <person name="Zwiers L.-H."/>
            <person name="Turgeon B."/>
            <person name="Goodwin S."/>
            <person name="Spatafora J."/>
            <person name="Crous P."/>
            <person name="Grigoriev I."/>
        </authorList>
    </citation>
    <scope>NUCLEOTIDE SEQUENCE</scope>
    <source>
        <strain evidence="2">CBS 269.34</strain>
    </source>
</reference>
<evidence type="ECO:0000313" key="2">
    <source>
        <dbReference type="EMBL" id="KAF2501658.1"/>
    </source>
</evidence>
<sequence length="415" mass="48005">MTSAEDPLPSKPRELLSLPREIRDEVYSWLAPQSPDHHRRIWLHLPLSRDDEAPYPRPTECNSMDASTPGLTKKVASAIIDVNDRIPKLYITRYAESDIGSDWTYDSSAYNDNAPESDVEEPSSDHDDSGSDDENVDEEFKLSRKNTEARVGPTEAKTCILDILLINHQIHQEFMESFSRQANIWLYVRMENTAEDPCTFTFDQRFWTLPYLRSVRRLFIIAEWHSRLGRNMWDYVYGPEDHPSYEIHYPEGRNRVEPLPQKLILQPKISKYDFPFTQNNFDMGVFPNQPPPLYRTVEIEDLPQPVSAHYIDRDCTGKEPSPPPRDMEALNAFCLDSVAAYKELGNIVDSLLERTTNAMGLDITIKTNCYEPLHSSVKYLAKTIIQDDVVARRIEETLVEGDWQDCLGWTDWEID</sequence>
<dbReference type="EMBL" id="MU004182">
    <property type="protein sequence ID" value="KAF2501658.1"/>
    <property type="molecule type" value="Genomic_DNA"/>
</dbReference>
<evidence type="ECO:0000256" key="1">
    <source>
        <dbReference type="SAM" id="MobiDB-lite"/>
    </source>
</evidence>
<gene>
    <name evidence="2" type="ORF">BU16DRAFT_204796</name>
</gene>
<organism evidence="2 3">
    <name type="scientific">Lophium mytilinum</name>
    <dbReference type="NCBI Taxonomy" id="390894"/>
    <lineage>
        <taxon>Eukaryota</taxon>
        <taxon>Fungi</taxon>
        <taxon>Dikarya</taxon>
        <taxon>Ascomycota</taxon>
        <taxon>Pezizomycotina</taxon>
        <taxon>Dothideomycetes</taxon>
        <taxon>Pleosporomycetidae</taxon>
        <taxon>Mytilinidiales</taxon>
        <taxon>Mytilinidiaceae</taxon>
        <taxon>Lophium</taxon>
    </lineage>
</organism>
<dbReference type="AlphaFoldDB" id="A0A6A6RA60"/>
<dbReference type="Proteomes" id="UP000799750">
    <property type="component" value="Unassembled WGS sequence"/>
</dbReference>
<proteinExistence type="predicted"/>
<protein>
    <recommendedName>
        <fullName evidence="4">F-box domain-containing protein</fullName>
    </recommendedName>
</protein>
<dbReference type="OrthoDB" id="3672650at2759"/>
<accession>A0A6A6RA60</accession>